<reference evidence="2" key="2">
    <citation type="journal article" date="2021" name="PeerJ">
        <title>Extensive microbial diversity within the chicken gut microbiome revealed by metagenomics and culture.</title>
        <authorList>
            <person name="Gilroy R."/>
            <person name="Ravi A."/>
            <person name="Getino M."/>
            <person name="Pursley I."/>
            <person name="Horton D.L."/>
            <person name="Alikhan N.F."/>
            <person name="Baker D."/>
            <person name="Gharbi K."/>
            <person name="Hall N."/>
            <person name="Watson M."/>
            <person name="Adriaenssens E.M."/>
            <person name="Foster-Nyarko E."/>
            <person name="Jarju S."/>
            <person name="Secka A."/>
            <person name="Antonio M."/>
            <person name="Oren A."/>
            <person name="Chaudhuri R.R."/>
            <person name="La Ragione R."/>
            <person name="Hildebrand F."/>
            <person name="Pallen M.J."/>
        </authorList>
    </citation>
    <scope>NUCLEOTIDE SEQUENCE</scope>
    <source>
        <strain evidence="2">ChiW13-3771</strain>
    </source>
</reference>
<proteinExistence type="predicted"/>
<name>A0A9D1EF35_9FIRM</name>
<comment type="caution">
    <text evidence="2">The sequence shown here is derived from an EMBL/GenBank/DDBJ whole genome shotgun (WGS) entry which is preliminary data.</text>
</comment>
<feature type="transmembrane region" description="Helical" evidence="1">
    <location>
        <begin position="12"/>
        <end position="29"/>
    </location>
</feature>
<dbReference type="Proteomes" id="UP000824201">
    <property type="component" value="Unassembled WGS sequence"/>
</dbReference>
<organism evidence="2 3">
    <name type="scientific">Candidatus Fimimorpha faecalis</name>
    <dbReference type="NCBI Taxonomy" id="2840824"/>
    <lineage>
        <taxon>Bacteria</taxon>
        <taxon>Bacillati</taxon>
        <taxon>Bacillota</taxon>
        <taxon>Clostridia</taxon>
        <taxon>Eubacteriales</taxon>
        <taxon>Candidatus Fimimorpha</taxon>
    </lineage>
</organism>
<sequence length="202" mass="23901">MRRIRTKRESMPGVPYTILFSLIWYSGLLRSIMNGQAVGELLLFLVAGLLPLIFTFQQIKRAMYFRKLHKQAMQRTPRKGKIVNCQKSYYQERGRKGRIYTKAEYILIIEIQNEEEYSPVQIQSEPYEWPIYRVLSSPNVDVYTDDTGWHHVIDGFEYKKRRSDPGIFSENPWNMDPTEDRGTLLRVIVYIVMILMLLLNLT</sequence>
<keyword evidence="1" id="KW-0472">Membrane</keyword>
<keyword evidence="1" id="KW-1133">Transmembrane helix</keyword>
<dbReference type="AlphaFoldDB" id="A0A9D1EF35"/>
<protein>
    <submittedName>
        <fullName evidence="2">Uncharacterized protein</fullName>
    </submittedName>
</protein>
<feature type="transmembrane region" description="Helical" evidence="1">
    <location>
        <begin position="41"/>
        <end position="59"/>
    </location>
</feature>
<keyword evidence="1" id="KW-0812">Transmembrane</keyword>
<feature type="transmembrane region" description="Helical" evidence="1">
    <location>
        <begin position="183"/>
        <end position="201"/>
    </location>
</feature>
<evidence type="ECO:0000313" key="3">
    <source>
        <dbReference type="Proteomes" id="UP000824201"/>
    </source>
</evidence>
<accession>A0A9D1EF35</accession>
<evidence type="ECO:0000256" key="1">
    <source>
        <dbReference type="SAM" id="Phobius"/>
    </source>
</evidence>
<evidence type="ECO:0000313" key="2">
    <source>
        <dbReference type="EMBL" id="HIR89005.1"/>
    </source>
</evidence>
<dbReference type="EMBL" id="DVHN01000108">
    <property type="protein sequence ID" value="HIR89005.1"/>
    <property type="molecule type" value="Genomic_DNA"/>
</dbReference>
<reference evidence="2" key="1">
    <citation type="submission" date="2020-10" db="EMBL/GenBank/DDBJ databases">
        <authorList>
            <person name="Gilroy R."/>
        </authorList>
    </citation>
    <scope>NUCLEOTIDE SEQUENCE</scope>
    <source>
        <strain evidence="2">ChiW13-3771</strain>
    </source>
</reference>
<gene>
    <name evidence="2" type="ORF">IAC96_08660</name>
</gene>